<dbReference type="OrthoDB" id="4635445at2"/>
<dbReference type="PROSITE" id="PS51257">
    <property type="entry name" value="PROKAR_LIPOPROTEIN"/>
    <property type="match status" value="1"/>
</dbReference>
<protein>
    <recommendedName>
        <fullName evidence="5">Lipoprotein</fullName>
    </recommendedName>
</protein>
<dbReference type="EMBL" id="CP048659">
    <property type="protein sequence ID" value="QOW44594.1"/>
    <property type="molecule type" value="Genomic_DNA"/>
</dbReference>
<dbReference type="Proteomes" id="UP000593966">
    <property type="component" value="Chromosome"/>
</dbReference>
<evidence type="ECO:0008006" key="5">
    <source>
        <dbReference type="Google" id="ProtNLM"/>
    </source>
</evidence>
<feature type="chain" id="PRO_5043193729" description="Lipoprotein" evidence="2">
    <location>
        <begin position="19"/>
        <end position="383"/>
    </location>
</feature>
<feature type="signal peptide" evidence="2">
    <location>
        <begin position="1"/>
        <end position="18"/>
    </location>
</feature>
<gene>
    <name evidence="3" type="ORF">G0028_01000</name>
</gene>
<proteinExistence type="predicted"/>
<evidence type="ECO:0000313" key="3">
    <source>
        <dbReference type="EMBL" id="QOW44594.1"/>
    </source>
</evidence>
<accession>A0A4Q4GU87</accession>
<dbReference type="RefSeq" id="WP_130074844.1">
    <property type="nucleotide sequence ID" value="NZ_CP048659.1"/>
</dbReference>
<keyword evidence="4" id="KW-1185">Reference proteome</keyword>
<evidence type="ECO:0000256" key="1">
    <source>
        <dbReference type="SAM" id="MobiDB-lite"/>
    </source>
</evidence>
<keyword evidence="2" id="KW-0732">Signal</keyword>
<feature type="region of interest" description="Disordered" evidence="1">
    <location>
        <begin position="22"/>
        <end position="44"/>
    </location>
</feature>
<dbReference type="AlphaFoldDB" id="A0A4Q4GU87"/>
<organism evidence="3 4">
    <name type="scientific">Acinetobacter piscicola</name>
    <dbReference type="NCBI Taxonomy" id="2006115"/>
    <lineage>
        <taxon>Bacteria</taxon>
        <taxon>Pseudomonadati</taxon>
        <taxon>Pseudomonadota</taxon>
        <taxon>Gammaproteobacteria</taxon>
        <taxon>Moraxellales</taxon>
        <taxon>Moraxellaceae</taxon>
        <taxon>Acinetobacter</taxon>
    </lineage>
</organism>
<evidence type="ECO:0000256" key="2">
    <source>
        <dbReference type="SAM" id="SignalP"/>
    </source>
</evidence>
<name>A0A4Q4GU87_9GAMM</name>
<evidence type="ECO:0000313" key="4">
    <source>
        <dbReference type="Proteomes" id="UP000593966"/>
    </source>
</evidence>
<sequence length="383" mass="42856">MKNILLLSSLVSTLLLTACGGGSDSDDNNAVEPKPEPPKPAEYVPSQYKTLKDNFKYVQDPLTEVKNNNLYDISYWVNENPLELSSYSYLYSKDDKTFKTKTYATQGSSYNTWQEDSAPSLVFNIAQNKWVETQGDMTVSQGPVGTEGIKTLYIQSDTGIKYYTLTEKSLAGLSLAQGINQGFGNGIPLPEAIKTQYFSQGAKAYAWVQDITQPNYSINRTHTVFSSTNTPHPIYTCNTVSSYCSTTAPTLEKAIESKAWYQNTGRNGVIRLNDKQVADVAVFDKEQNKTLNYTIKYELIAAKQGAPKHILFTASDTAAKEALKTYFSVNDSQIAWFEYNNQVVRGNYNLPIKGLQSTYYSYNKIAVNDILTKWNPSKRPVLE</sequence>
<reference evidence="3 4" key="1">
    <citation type="submission" date="2020-02" db="EMBL/GenBank/DDBJ databases">
        <title>Tigecycline-resistant Acinetobacter species from pigs and migratory birds.</title>
        <authorList>
            <person name="Chen C."/>
            <person name="Sun J."/>
            <person name="Liao X.-P."/>
            <person name="Liu Y.-H."/>
        </authorList>
    </citation>
    <scope>NUCLEOTIDE SEQUENCE [LARGE SCALE GENOMIC DNA]</scope>
    <source>
        <strain evidence="3 4">YH12207_T</strain>
    </source>
</reference>